<dbReference type="PANTHER" id="PTHR43495:SF2">
    <property type="entry name" value="D-SERINE_D-ALANINE_GLYCINE TRANSPORTER"/>
    <property type="match status" value="1"/>
</dbReference>
<keyword evidence="5" id="KW-0029">Amino-acid transport</keyword>
<evidence type="ECO:0000256" key="6">
    <source>
        <dbReference type="ARBA" id="ARBA00022989"/>
    </source>
</evidence>
<dbReference type="EMBL" id="LJCO01000011">
    <property type="protein sequence ID" value="KPV45393.1"/>
    <property type="molecule type" value="Genomic_DNA"/>
</dbReference>
<evidence type="ECO:0000313" key="11">
    <source>
        <dbReference type="Proteomes" id="UP000050482"/>
    </source>
</evidence>
<feature type="transmembrane region" description="Helical" evidence="8">
    <location>
        <begin position="179"/>
        <end position="203"/>
    </location>
</feature>
<dbReference type="OrthoDB" id="9780162at2"/>
<dbReference type="GO" id="GO:0055085">
    <property type="term" value="P:transmembrane transport"/>
    <property type="evidence" value="ECO:0007669"/>
    <property type="project" value="InterPro"/>
</dbReference>
<feature type="transmembrane region" description="Helical" evidence="8">
    <location>
        <begin position="140"/>
        <end position="159"/>
    </location>
</feature>
<feature type="transmembrane region" description="Helical" evidence="8">
    <location>
        <begin position="342"/>
        <end position="362"/>
    </location>
</feature>
<keyword evidence="4 8" id="KW-0812">Transmembrane</keyword>
<keyword evidence="7 8" id="KW-0472">Membrane</keyword>
<feature type="transmembrane region" description="Helical" evidence="8">
    <location>
        <begin position="383"/>
        <end position="404"/>
    </location>
</feature>
<feature type="domain" description="Amino acid permease/ SLC12A" evidence="9">
    <location>
        <begin position="1"/>
        <end position="428"/>
    </location>
</feature>
<evidence type="ECO:0000256" key="8">
    <source>
        <dbReference type="SAM" id="Phobius"/>
    </source>
</evidence>
<evidence type="ECO:0000256" key="1">
    <source>
        <dbReference type="ARBA" id="ARBA00004651"/>
    </source>
</evidence>
<dbReference type="Pfam" id="PF00324">
    <property type="entry name" value="AA_permease"/>
    <property type="match status" value="1"/>
</dbReference>
<gene>
    <name evidence="10" type="ORF">AN477_02630</name>
</gene>
<feature type="transmembrane region" description="Helical" evidence="8">
    <location>
        <begin position="22"/>
        <end position="45"/>
    </location>
</feature>
<dbReference type="PIRSF" id="PIRSF006060">
    <property type="entry name" value="AA_transporter"/>
    <property type="match status" value="1"/>
</dbReference>
<dbReference type="InterPro" id="IPR004841">
    <property type="entry name" value="AA-permease/SLC12A_dom"/>
</dbReference>
<feature type="transmembrane region" description="Helical" evidence="8">
    <location>
        <begin position="265"/>
        <end position="287"/>
    </location>
</feature>
<dbReference type="FunFam" id="1.20.1740.10:FF:000001">
    <property type="entry name" value="Amino acid permease"/>
    <property type="match status" value="1"/>
</dbReference>
<evidence type="ECO:0000256" key="4">
    <source>
        <dbReference type="ARBA" id="ARBA00022692"/>
    </source>
</evidence>
<comment type="caution">
    <text evidence="10">The sequence shown here is derived from an EMBL/GenBank/DDBJ whole genome shotgun (WGS) entry which is preliminary data.</text>
</comment>
<dbReference type="PATRIC" id="fig|471514.4.peg.2856"/>
<dbReference type="STRING" id="471514.AN477_02630"/>
<dbReference type="AlphaFoldDB" id="A0A0P9F201"/>
<keyword evidence="3" id="KW-1003">Cell membrane</keyword>
<feature type="transmembrane region" description="Helical" evidence="8">
    <location>
        <begin position="66"/>
        <end position="87"/>
    </location>
</feature>
<feature type="transmembrane region" description="Helical" evidence="8">
    <location>
        <begin position="410"/>
        <end position="428"/>
    </location>
</feature>
<protein>
    <submittedName>
        <fullName evidence="10">Amino acid permease</fullName>
    </submittedName>
</protein>
<keyword evidence="11" id="KW-1185">Reference proteome</keyword>
<organism evidence="10 11">
    <name type="scientific">Alicyclobacillus ferrooxydans</name>
    <dbReference type="NCBI Taxonomy" id="471514"/>
    <lineage>
        <taxon>Bacteria</taxon>
        <taxon>Bacillati</taxon>
        <taxon>Bacillota</taxon>
        <taxon>Bacilli</taxon>
        <taxon>Bacillales</taxon>
        <taxon>Alicyclobacillaceae</taxon>
        <taxon>Alicyclobacillus</taxon>
    </lineage>
</organism>
<evidence type="ECO:0000256" key="5">
    <source>
        <dbReference type="ARBA" id="ARBA00022970"/>
    </source>
</evidence>
<dbReference type="GO" id="GO:0006865">
    <property type="term" value="P:amino acid transport"/>
    <property type="evidence" value="ECO:0007669"/>
    <property type="project" value="UniProtKB-KW"/>
</dbReference>
<sequence>MLAIGGVIGVGLFYGASLSVKIAGPAVLIGFIICGAIAGIVMRALGEMTVDRPVSGSFREYAETHLGRGVGFVTGWMWWFFWTATVMSELAAIGKLLQFWFPNFPPWIPGFVALILFTISNLLAVKVFGELEYWFAVLKVFAVVLFMVFGLLMMITGVFNHGHAVGISSLWSYGGFMPSGWAGVFASLSLVVQAYSGIETLAVEAGETKNPVKNITKAFRAVTFRILVLYIGSVLIMLSAFPWTYLTSHSGSPYVLLFAKVGIPVAATVVNLIIILSGLSSCNTGLYGGSRMLYSMSAESKPNSRLARLNRNQVPHGAVWLTALMISIGTLITYLAPNYVYIWITSASAFASLWTWGVILVSELVYRSKARRAGASVAMPMPWWPTLPIVGLILLVISFIAIITSPYTRVSVWSGLIWLLLLVLYYAIRGRKTYHSNMT</sequence>
<dbReference type="Proteomes" id="UP000050482">
    <property type="component" value="Unassembled WGS sequence"/>
</dbReference>
<keyword evidence="2" id="KW-0813">Transport</keyword>
<feature type="transmembrane region" description="Helical" evidence="8">
    <location>
        <begin position="318"/>
        <end position="336"/>
    </location>
</feature>
<feature type="transmembrane region" description="Helical" evidence="8">
    <location>
        <begin position="107"/>
        <end position="128"/>
    </location>
</feature>
<dbReference type="GO" id="GO:0005886">
    <property type="term" value="C:plasma membrane"/>
    <property type="evidence" value="ECO:0007669"/>
    <property type="project" value="UniProtKB-SubCell"/>
</dbReference>
<name>A0A0P9F201_9BACL</name>
<evidence type="ECO:0000256" key="2">
    <source>
        <dbReference type="ARBA" id="ARBA00022448"/>
    </source>
</evidence>
<evidence type="ECO:0000313" key="10">
    <source>
        <dbReference type="EMBL" id="KPV45393.1"/>
    </source>
</evidence>
<evidence type="ECO:0000259" key="9">
    <source>
        <dbReference type="Pfam" id="PF00324"/>
    </source>
</evidence>
<evidence type="ECO:0000256" key="3">
    <source>
        <dbReference type="ARBA" id="ARBA00022475"/>
    </source>
</evidence>
<keyword evidence="6 8" id="KW-1133">Transmembrane helix</keyword>
<accession>A0A0P9F201</accession>
<proteinExistence type="predicted"/>
<feature type="transmembrane region" description="Helical" evidence="8">
    <location>
        <begin position="224"/>
        <end position="245"/>
    </location>
</feature>
<comment type="subcellular location">
    <subcellularLocation>
        <location evidence="1">Cell membrane</location>
        <topology evidence="1">Multi-pass membrane protein</topology>
    </subcellularLocation>
</comment>
<dbReference type="Gene3D" id="1.20.1740.10">
    <property type="entry name" value="Amino acid/polyamine transporter I"/>
    <property type="match status" value="1"/>
</dbReference>
<evidence type="ECO:0000256" key="7">
    <source>
        <dbReference type="ARBA" id="ARBA00023136"/>
    </source>
</evidence>
<dbReference type="PANTHER" id="PTHR43495">
    <property type="entry name" value="GABA PERMEASE"/>
    <property type="match status" value="1"/>
</dbReference>
<reference evidence="10 11" key="1">
    <citation type="submission" date="2015-09" db="EMBL/GenBank/DDBJ databases">
        <title>Draft genome sequence of Alicyclobacillus ferrooxydans DSM 22381.</title>
        <authorList>
            <person name="Hemp J."/>
        </authorList>
    </citation>
    <scope>NUCLEOTIDE SEQUENCE [LARGE SCALE GENOMIC DNA]</scope>
    <source>
        <strain evidence="10 11">TC-34</strain>
    </source>
</reference>